<dbReference type="GO" id="GO:0009401">
    <property type="term" value="P:phosphoenolpyruvate-dependent sugar phosphotransferase system"/>
    <property type="evidence" value="ECO:0007669"/>
    <property type="project" value="InterPro"/>
</dbReference>
<keyword evidence="5" id="KW-1185">Reference proteome</keyword>
<dbReference type="EMBL" id="VDFP01000002">
    <property type="protein sequence ID" value="MQS75145.1"/>
    <property type="molecule type" value="Genomic_DNA"/>
</dbReference>
<evidence type="ECO:0000256" key="1">
    <source>
        <dbReference type="ARBA" id="ARBA00022679"/>
    </source>
</evidence>
<proteinExistence type="predicted"/>
<reference evidence="5 6" key="1">
    <citation type="journal article" date="2019" name="Syst. Appl. Microbiol.">
        <title>Polyphasic characterization of two novel Lactobacillus spp. isolated from blown salami packages: Description of Lactobacillus halodurans sp. nov. and Lactobacillus salsicarnum sp. nov.</title>
        <authorList>
            <person name="Schuster J.A."/>
            <person name="Klingl A."/>
            <person name="Vogel R.F."/>
            <person name="Ehrmann M.A."/>
        </authorList>
    </citation>
    <scope>NUCLEOTIDE SEQUENCE [LARGE SCALE GENOMIC DNA]</scope>
    <source>
        <strain evidence="4 5">TMW 1.1920</strain>
        <strain evidence="3 6">TMW 1.2172</strain>
    </source>
</reference>
<dbReference type="EMBL" id="VDFO01000021">
    <property type="protein sequence ID" value="MQS97591.1"/>
    <property type="molecule type" value="Genomic_DNA"/>
</dbReference>
<dbReference type="SUPFAM" id="SSF53062">
    <property type="entry name" value="PTS system fructose IIA component-like"/>
    <property type="match status" value="1"/>
</dbReference>
<keyword evidence="1" id="KW-0808">Transferase</keyword>
<dbReference type="RefSeq" id="WP_153384557.1">
    <property type="nucleotide sequence ID" value="NZ_VDFO01000021.1"/>
</dbReference>
<dbReference type="AlphaFoldDB" id="A0A5P0ZX20"/>
<dbReference type="PROSITE" id="PS51096">
    <property type="entry name" value="PTS_EIIA_TYPE_4"/>
    <property type="match status" value="1"/>
</dbReference>
<sequence length="134" mass="15055">MNYIISSHGGYAIAALHSCEMITGDLPNFYTYSFKGQNNINDVKKDYEDIIDRNNLNYKSTIILTDINSGTPNNAAIMLAAEKKIKSIYTGFSLSDLVFIAMGEEIDKVFESKLENSGKIKIPEIDENEEEEED</sequence>
<comment type="caution">
    <text evidence="4">The sequence shown here is derived from an EMBL/GenBank/DDBJ whole genome shotgun (WGS) entry which is preliminary data.</text>
</comment>
<evidence type="ECO:0000313" key="5">
    <source>
        <dbReference type="Proteomes" id="UP000371423"/>
    </source>
</evidence>
<evidence type="ECO:0000313" key="3">
    <source>
        <dbReference type="EMBL" id="MQS75145.1"/>
    </source>
</evidence>
<dbReference type="GO" id="GO:0016740">
    <property type="term" value="F:transferase activity"/>
    <property type="evidence" value="ECO:0007669"/>
    <property type="project" value="UniProtKB-KW"/>
</dbReference>
<dbReference type="PANTHER" id="PTHR33799">
    <property type="entry name" value="PTS PERMEASE-RELATED-RELATED"/>
    <property type="match status" value="1"/>
</dbReference>
<evidence type="ECO:0000259" key="2">
    <source>
        <dbReference type="PROSITE" id="PS51096"/>
    </source>
</evidence>
<dbReference type="InterPro" id="IPR004701">
    <property type="entry name" value="PTS_EIIA_man-typ"/>
</dbReference>
<gene>
    <name evidence="4" type="ORF">FHL05_06775</name>
    <name evidence="3" type="ORF">FHL06_01870</name>
</gene>
<evidence type="ECO:0000313" key="4">
    <source>
        <dbReference type="EMBL" id="MQS97591.1"/>
    </source>
</evidence>
<dbReference type="Proteomes" id="UP000414364">
    <property type="component" value="Unassembled WGS sequence"/>
</dbReference>
<feature type="domain" description="PTS EIIA type-4" evidence="2">
    <location>
        <begin position="1"/>
        <end position="122"/>
    </location>
</feature>
<dbReference type="GO" id="GO:0016020">
    <property type="term" value="C:membrane"/>
    <property type="evidence" value="ECO:0007669"/>
    <property type="project" value="InterPro"/>
</dbReference>
<evidence type="ECO:0000313" key="6">
    <source>
        <dbReference type="Proteomes" id="UP000414364"/>
    </source>
</evidence>
<dbReference type="InterPro" id="IPR036662">
    <property type="entry name" value="PTS_EIIA_man-typ_sf"/>
</dbReference>
<organism evidence="4 5">
    <name type="scientific">Companilactobacillus halodurans</name>
    <dbReference type="NCBI Taxonomy" id="2584183"/>
    <lineage>
        <taxon>Bacteria</taxon>
        <taxon>Bacillati</taxon>
        <taxon>Bacillota</taxon>
        <taxon>Bacilli</taxon>
        <taxon>Lactobacillales</taxon>
        <taxon>Lactobacillaceae</taxon>
        <taxon>Companilactobacillus</taxon>
    </lineage>
</organism>
<accession>A0A5P0ZX20</accession>
<dbReference type="Proteomes" id="UP000371423">
    <property type="component" value="Unassembled WGS sequence"/>
</dbReference>
<dbReference type="OrthoDB" id="9799827at2"/>
<protein>
    <recommendedName>
        <fullName evidence="2">PTS EIIA type-4 domain-containing protein</fullName>
    </recommendedName>
</protein>
<dbReference type="InterPro" id="IPR051471">
    <property type="entry name" value="Bacterial_PTS_sugar_comp"/>
</dbReference>
<dbReference type="PANTHER" id="PTHR33799:SF1">
    <property type="entry name" value="PTS SYSTEM MANNOSE-SPECIFIC EIIAB COMPONENT-RELATED"/>
    <property type="match status" value="1"/>
</dbReference>
<dbReference type="Pfam" id="PF03610">
    <property type="entry name" value="EIIA-man"/>
    <property type="match status" value="1"/>
</dbReference>
<dbReference type="Gene3D" id="3.40.50.510">
    <property type="entry name" value="Phosphotransferase system, mannose-type IIA component"/>
    <property type="match status" value="1"/>
</dbReference>
<name>A0A5P0ZX20_9LACO</name>